<feature type="region of interest" description="Disordered" evidence="1">
    <location>
        <begin position="480"/>
        <end position="503"/>
    </location>
</feature>
<evidence type="ECO:0000313" key="2">
    <source>
        <dbReference type="EMBL" id="GMG17266.1"/>
    </source>
</evidence>
<dbReference type="Proteomes" id="UP001165121">
    <property type="component" value="Unassembled WGS sequence"/>
</dbReference>
<sequence>MAAIYKEPQTATWTSLCDFIRIPGRGVRFTCTSRDVAAKLSGVAVRIFGSDYIIKTASMFDRMYFVDLKNVPSDLNDDAIYDVFKMKGLTPLITPTFQVGTLTSRDRTHKTRALNTLPPSIAAKQNQNASASQNASGPTDTEGDQAGANMTYVTAPPAVATGNSNATGTSLPPQDPIIDAVKPGIGASFQEWVEVSSRISISTPKTRPTGTMHQVTQAPGPDGRLIFGIPCTPTHYEIAFNDPDDEDDAEDTDVNVFVEGDIVSTTPMIPSPAVGKLISTHSLLHVPRIKMPRKDLRKMAATSHDAFATLTEPEARLAAISAQPHALQSVVNESGPTLEMAVAEHAVLRAYGGSPSTSHGMETSLLPRVKVNYPTSIPRAEAILSKLYPDSDDKDKACSYALADLYLRCHAPSIYHDPIKVAALFHIAQPSCLQYSQFLLWSDEAVKALWGGDLGDHYDTHLPEHVEAAIGLITASDDNYNGDHEMTSDSPRGEVVTPDTSSL</sequence>
<protein>
    <submittedName>
        <fullName evidence="2">Unnamed protein product</fullName>
    </submittedName>
</protein>
<name>A0A9W7DCN7_9STRA</name>
<gene>
    <name evidence="2" type="ORF">Pfra01_003008300</name>
</gene>
<keyword evidence="3" id="KW-1185">Reference proteome</keyword>
<proteinExistence type="predicted"/>
<feature type="region of interest" description="Disordered" evidence="1">
    <location>
        <begin position="202"/>
        <end position="223"/>
    </location>
</feature>
<evidence type="ECO:0000256" key="1">
    <source>
        <dbReference type="SAM" id="MobiDB-lite"/>
    </source>
</evidence>
<comment type="caution">
    <text evidence="2">The sequence shown here is derived from an EMBL/GenBank/DDBJ whole genome shotgun (WGS) entry which is preliminary data.</text>
</comment>
<dbReference type="OrthoDB" id="167202at2759"/>
<dbReference type="EMBL" id="BSXT01018994">
    <property type="protein sequence ID" value="GMG17266.1"/>
    <property type="molecule type" value="Genomic_DNA"/>
</dbReference>
<feature type="region of interest" description="Disordered" evidence="1">
    <location>
        <begin position="117"/>
        <end position="147"/>
    </location>
</feature>
<feature type="compositionally biased region" description="Low complexity" evidence="1">
    <location>
        <begin position="125"/>
        <end position="136"/>
    </location>
</feature>
<accession>A0A9W7DCN7</accession>
<evidence type="ECO:0000313" key="3">
    <source>
        <dbReference type="Proteomes" id="UP001165121"/>
    </source>
</evidence>
<dbReference type="AlphaFoldDB" id="A0A9W7DCN7"/>
<organism evidence="2 3">
    <name type="scientific">Phytophthora fragariaefolia</name>
    <dbReference type="NCBI Taxonomy" id="1490495"/>
    <lineage>
        <taxon>Eukaryota</taxon>
        <taxon>Sar</taxon>
        <taxon>Stramenopiles</taxon>
        <taxon>Oomycota</taxon>
        <taxon>Peronosporomycetes</taxon>
        <taxon>Peronosporales</taxon>
        <taxon>Peronosporaceae</taxon>
        <taxon>Phytophthora</taxon>
    </lineage>
</organism>
<reference evidence="2" key="1">
    <citation type="submission" date="2023-04" db="EMBL/GenBank/DDBJ databases">
        <title>Phytophthora fragariaefolia NBRC 109709.</title>
        <authorList>
            <person name="Ichikawa N."/>
            <person name="Sato H."/>
            <person name="Tonouchi N."/>
        </authorList>
    </citation>
    <scope>NUCLEOTIDE SEQUENCE</scope>
    <source>
        <strain evidence="2">NBRC 109709</strain>
    </source>
</reference>
<feature type="compositionally biased region" description="Polar residues" evidence="1">
    <location>
        <begin position="202"/>
        <end position="217"/>
    </location>
</feature>